<name>A0ABT2JN98_9ACTN</name>
<dbReference type="RefSeq" id="WP_260215667.1">
    <property type="nucleotide sequence ID" value="NZ_JAJAGO010000001.1"/>
</dbReference>
<evidence type="ECO:0000313" key="1">
    <source>
        <dbReference type="EMBL" id="MCT2588744.1"/>
    </source>
</evidence>
<organism evidence="1 2">
    <name type="scientific">Streptomyces gossypii</name>
    <dbReference type="NCBI Taxonomy" id="2883101"/>
    <lineage>
        <taxon>Bacteria</taxon>
        <taxon>Bacillati</taxon>
        <taxon>Actinomycetota</taxon>
        <taxon>Actinomycetes</taxon>
        <taxon>Kitasatosporales</taxon>
        <taxon>Streptomycetaceae</taxon>
        <taxon>Streptomyces</taxon>
    </lineage>
</organism>
<accession>A0ABT2JN98</accession>
<protein>
    <submittedName>
        <fullName evidence="1">Uncharacterized protein</fullName>
    </submittedName>
</protein>
<gene>
    <name evidence="1" type="ORF">LHJ74_02095</name>
</gene>
<comment type="caution">
    <text evidence="1">The sequence shown here is derived from an EMBL/GenBank/DDBJ whole genome shotgun (WGS) entry which is preliminary data.</text>
</comment>
<dbReference type="Proteomes" id="UP001156389">
    <property type="component" value="Unassembled WGS sequence"/>
</dbReference>
<evidence type="ECO:0000313" key="2">
    <source>
        <dbReference type="Proteomes" id="UP001156389"/>
    </source>
</evidence>
<dbReference type="EMBL" id="JAJAGO010000001">
    <property type="protein sequence ID" value="MCT2588744.1"/>
    <property type="molecule type" value="Genomic_DNA"/>
</dbReference>
<proteinExistence type="predicted"/>
<sequence length="131" mass="13793">MTASPDPPQPDRRAAAALCALLGSPGDLRQPEVRETAERARDLLRSGAGADELAACFRALDMLLRQAGDARGLVNESRGGAVPGLTPHIKVAVCPGPAQCTRVLRARDLLPAPHCAVNDTRMRKGRLGPAQ</sequence>
<reference evidence="1 2" key="1">
    <citation type="submission" date="2021-10" db="EMBL/GenBank/DDBJ databases">
        <title>Streptomyces gossypii sp. nov., isolated from soil collected from cotton field.</title>
        <authorList>
            <person name="Ge X."/>
            <person name="Chen X."/>
            <person name="Liu W."/>
        </authorList>
    </citation>
    <scope>NUCLEOTIDE SEQUENCE [LARGE SCALE GENOMIC DNA]</scope>
    <source>
        <strain evidence="1 2">N2-109</strain>
    </source>
</reference>
<keyword evidence="2" id="KW-1185">Reference proteome</keyword>